<gene>
    <name evidence="9" type="ORF">NBH00_02470</name>
</gene>
<evidence type="ECO:0000256" key="7">
    <source>
        <dbReference type="ARBA" id="ARBA00023136"/>
    </source>
</evidence>
<dbReference type="PANTHER" id="PTHR33908:SF11">
    <property type="entry name" value="MEMBRANE PROTEIN"/>
    <property type="match status" value="1"/>
</dbReference>
<dbReference type="Pfam" id="PF09913">
    <property type="entry name" value="DUF2142"/>
    <property type="match status" value="1"/>
</dbReference>
<feature type="transmembrane region" description="Helical" evidence="8">
    <location>
        <begin position="623"/>
        <end position="645"/>
    </location>
</feature>
<reference evidence="9 10" key="1">
    <citation type="submission" date="2022-06" db="EMBL/GenBank/DDBJ databases">
        <title>Paraconexibacter antarcticus.</title>
        <authorList>
            <person name="Kim C.S."/>
        </authorList>
    </citation>
    <scope>NUCLEOTIDE SEQUENCE [LARGE SCALE GENOMIC DNA]</scope>
    <source>
        <strain evidence="9 10">02-257</strain>
    </source>
</reference>
<accession>A0ABY5DUV3</accession>
<evidence type="ECO:0000256" key="5">
    <source>
        <dbReference type="ARBA" id="ARBA00022692"/>
    </source>
</evidence>
<feature type="transmembrane region" description="Helical" evidence="8">
    <location>
        <begin position="683"/>
        <end position="703"/>
    </location>
</feature>
<feature type="transmembrane region" description="Helical" evidence="8">
    <location>
        <begin position="394"/>
        <end position="415"/>
    </location>
</feature>
<dbReference type="Proteomes" id="UP001056035">
    <property type="component" value="Chromosome"/>
</dbReference>
<keyword evidence="5 8" id="KW-0812">Transmembrane</keyword>
<keyword evidence="10" id="KW-1185">Reference proteome</keyword>
<sequence>MWLASAVTLIVVVVGVAKFIERQSVPLTGTNSVDVGAVVVRPQAGQTTCLRGLSIPGGTGRIQIWAGLQEVKRASPTIVSLLKGTSGRPQKFTESLGGDAAGKFRDVATLSPAARAAHASLCFRASGTALDLGGATVNAFSGQRAPTIDGRAIQDLDVAVRYLSPVGHKQRLLSRIGPAFARAALFKDLPGGGVSVGLLLAALFLGLPYLAVRTTATLPSLNLGNLVRRAVLLSAVTNIAWAAMLPPLHGADESEHLAYVQYVAETGHRADSAPSVRQPYSSDELTLMGAIRHSSTVLNDSSRVRWDKQSELAYRQAIRSKPSRSNGGGFTESASGHSPLYYGLLALPYRLVSGSTDLPQLLEVLRITTAVLAAIIAGLAVWCASLVAPRRAWLWWLAGLLVACQPVFASISGTVNNDTLVNLLSATTVALCIRVCKRDARWWHAALLGLTTALLPVAKITGFAIWPVVGVALGIAVIERRSRGVVWHVIAALSAVALTVVSWIYVLAPALAGSRGALLNAHASSDGAAPAAATNSGISLPDHINYVVQMVLPVVHLGKDVWAQPWPLYSIYVERGYGRFGWLDAGLPDAALLLVTAALGCGWIMVAVAAWCRRGVWKQWVPYASIMIVTIVAVLTFVGVAYTATAPRDVPGEQGRYFFPAILPASILLAAGLDPLRTSVRTIALGGIAVLLPAFAAYAWLAALADYYT</sequence>
<keyword evidence="6 8" id="KW-1133">Transmembrane helix</keyword>
<dbReference type="InterPro" id="IPR050297">
    <property type="entry name" value="LipidA_mod_glycosyltrf_83"/>
</dbReference>
<keyword evidence="4" id="KW-0808">Transferase</keyword>
<evidence type="ECO:0000256" key="6">
    <source>
        <dbReference type="ARBA" id="ARBA00022989"/>
    </source>
</evidence>
<feature type="transmembrane region" description="Helical" evidence="8">
    <location>
        <begin position="230"/>
        <end position="249"/>
    </location>
</feature>
<dbReference type="InterPro" id="IPR018674">
    <property type="entry name" value="DUF2142_membrane"/>
</dbReference>
<feature type="transmembrane region" description="Helical" evidence="8">
    <location>
        <begin position="485"/>
        <end position="506"/>
    </location>
</feature>
<evidence type="ECO:0000256" key="1">
    <source>
        <dbReference type="ARBA" id="ARBA00004651"/>
    </source>
</evidence>
<keyword evidence="7 8" id="KW-0472">Membrane</keyword>
<evidence type="ECO:0000256" key="4">
    <source>
        <dbReference type="ARBA" id="ARBA00022679"/>
    </source>
</evidence>
<evidence type="ECO:0000313" key="9">
    <source>
        <dbReference type="EMBL" id="UTI65083.1"/>
    </source>
</evidence>
<keyword evidence="2" id="KW-1003">Cell membrane</keyword>
<feature type="transmembrane region" description="Helical" evidence="8">
    <location>
        <begin position="189"/>
        <end position="210"/>
    </location>
</feature>
<evidence type="ECO:0000313" key="10">
    <source>
        <dbReference type="Proteomes" id="UP001056035"/>
    </source>
</evidence>
<name>A0ABY5DUV3_9ACTN</name>
<feature type="transmembrane region" description="Helical" evidence="8">
    <location>
        <begin position="590"/>
        <end position="611"/>
    </location>
</feature>
<evidence type="ECO:0000256" key="2">
    <source>
        <dbReference type="ARBA" id="ARBA00022475"/>
    </source>
</evidence>
<evidence type="ECO:0000256" key="3">
    <source>
        <dbReference type="ARBA" id="ARBA00022676"/>
    </source>
</evidence>
<feature type="transmembrane region" description="Helical" evidence="8">
    <location>
        <begin position="457"/>
        <end position="478"/>
    </location>
</feature>
<proteinExistence type="predicted"/>
<feature type="transmembrane region" description="Helical" evidence="8">
    <location>
        <begin position="657"/>
        <end position="676"/>
    </location>
</feature>
<feature type="transmembrane region" description="Helical" evidence="8">
    <location>
        <begin position="364"/>
        <end position="387"/>
    </location>
</feature>
<dbReference type="EMBL" id="CP098502">
    <property type="protein sequence ID" value="UTI65083.1"/>
    <property type="molecule type" value="Genomic_DNA"/>
</dbReference>
<organism evidence="9 10">
    <name type="scientific">Paraconexibacter antarcticus</name>
    <dbReference type="NCBI Taxonomy" id="2949664"/>
    <lineage>
        <taxon>Bacteria</taxon>
        <taxon>Bacillati</taxon>
        <taxon>Actinomycetota</taxon>
        <taxon>Thermoleophilia</taxon>
        <taxon>Solirubrobacterales</taxon>
        <taxon>Paraconexibacteraceae</taxon>
        <taxon>Paraconexibacter</taxon>
    </lineage>
</organism>
<keyword evidence="3" id="KW-0328">Glycosyltransferase</keyword>
<protein>
    <submittedName>
        <fullName evidence="9">DUF2142 domain-containing protein</fullName>
    </submittedName>
</protein>
<dbReference type="RefSeq" id="WP_254571773.1">
    <property type="nucleotide sequence ID" value="NZ_CP098502.1"/>
</dbReference>
<comment type="subcellular location">
    <subcellularLocation>
        <location evidence="1">Cell membrane</location>
        <topology evidence="1">Multi-pass membrane protein</topology>
    </subcellularLocation>
</comment>
<evidence type="ECO:0000256" key="8">
    <source>
        <dbReference type="SAM" id="Phobius"/>
    </source>
</evidence>
<dbReference type="PANTHER" id="PTHR33908">
    <property type="entry name" value="MANNOSYLTRANSFERASE YKCB-RELATED"/>
    <property type="match status" value="1"/>
</dbReference>